<feature type="signal peptide" evidence="1">
    <location>
        <begin position="1"/>
        <end position="23"/>
    </location>
</feature>
<protein>
    <recommendedName>
        <fullName evidence="4">Lipoprotein</fullName>
    </recommendedName>
</protein>
<evidence type="ECO:0000313" key="2">
    <source>
        <dbReference type="EMBL" id="WUR13737.1"/>
    </source>
</evidence>
<proteinExistence type="predicted"/>
<name>A0ABZ1UM04_9BURK</name>
<sequence length="301" mass="31678">MKPALAFLLAAATAVALPGCARHDNGPADVPAISPAAARAAAMAASKDPYAPLMAASKDPYAPLMAAVFGDDYLPAQGRAVEGIGADSFQKANATIYRAATSTRLPSGETVLVVTSTATDENGDESPSLADPGRLSIYLLRQQDGRWHVTRRHDEVAQLGRMGEAGGLRWVMLSRNKPGLAVEHHWIGQGYVATRLSLFDPSREKITDLTGEGILIASDSSGACPEATHCWSGTAMWRFEPAAGAYDELVLTIKGEQDDVPDDAPAGTAAAGTRSLAGSARYVFERGSYRLRDGANTLPVI</sequence>
<organism evidence="2 3">
    <name type="scientific">[Empedobacter] haloabium</name>
    <dbReference type="NCBI Taxonomy" id="592317"/>
    <lineage>
        <taxon>Bacteria</taxon>
        <taxon>Pseudomonadati</taxon>
        <taxon>Pseudomonadota</taxon>
        <taxon>Betaproteobacteria</taxon>
        <taxon>Burkholderiales</taxon>
        <taxon>Oxalobacteraceae</taxon>
        <taxon>Telluria group</taxon>
        <taxon>Telluria group incertae sedis</taxon>
    </lineage>
</organism>
<keyword evidence="1" id="KW-0732">Signal</keyword>
<evidence type="ECO:0000313" key="3">
    <source>
        <dbReference type="Proteomes" id="UP000321323"/>
    </source>
</evidence>
<evidence type="ECO:0008006" key="4">
    <source>
        <dbReference type="Google" id="ProtNLM"/>
    </source>
</evidence>
<reference evidence="2 3" key="1">
    <citation type="journal article" date="2019" name="Int. J. Syst. Evol. Microbiol.">
        <title>The Draft Whole-Genome Sequence of the Antibiotic Producer Empedobacter haloabium ATCC 31962 Provides Indications for Its Taxonomic Reclassification.</title>
        <authorList>
            <person name="Miess H."/>
            <person name="Arlt P."/>
            <person name="Apel A.K."/>
            <person name="Weber T."/>
            <person name="Nieselt K."/>
            <person name="Hanssen F."/>
            <person name="Czemmel S."/>
            <person name="Nahnsen S."/>
            <person name="Gross H."/>
        </authorList>
    </citation>
    <scope>NUCLEOTIDE SEQUENCE [LARGE SCALE GENOMIC DNA]</scope>
    <source>
        <strain evidence="2 3">ATCC 31962</strain>
    </source>
</reference>
<dbReference type="Proteomes" id="UP000321323">
    <property type="component" value="Chromosome"/>
</dbReference>
<dbReference type="EMBL" id="CP136508">
    <property type="protein sequence ID" value="WUR13737.1"/>
    <property type="molecule type" value="Genomic_DNA"/>
</dbReference>
<evidence type="ECO:0000256" key="1">
    <source>
        <dbReference type="SAM" id="SignalP"/>
    </source>
</evidence>
<accession>A0ABZ1UM04</accession>
<keyword evidence="3" id="KW-1185">Reference proteome</keyword>
<feature type="chain" id="PRO_5047314416" description="Lipoprotein" evidence="1">
    <location>
        <begin position="24"/>
        <end position="301"/>
    </location>
</feature>
<gene>
    <name evidence="2" type="ORF">E7V67_001140</name>
</gene>